<gene>
    <name evidence="2" type="ORF">O181_112304</name>
</gene>
<dbReference type="OrthoDB" id="3344688at2759"/>
<name>A0A9Q3K3Q3_9BASI</name>
<dbReference type="Pfam" id="PF07727">
    <property type="entry name" value="RVT_2"/>
    <property type="match status" value="1"/>
</dbReference>
<evidence type="ECO:0000313" key="2">
    <source>
        <dbReference type="EMBL" id="MBW0572589.1"/>
    </source>
</evidence>
<proteinExistence type="predicted"/>
<sequence length="95" mass="10523">MSLMAKANSSNTKHVCVQIEGIEYEETYAPTGAMVTLRLLLTIGISNGWKVHQMDAKAAFFNSNLDEVIYLRSPLGLQLGPGKCYRLNKSIYGLK</sequence>
<evidence type="ECO:0000313" key="3">
    <source>
        <dbReference type="Proteomes" id="UP000765509"/>
    </source>
</evidence>
<organism evidence="2 3">
    <name type="scientific">Austropuccinia psidii MF-1</name>
    <dbReference type="NCBI Taxonomy" id="1389203"/>
    <lineage>
        <taxon>Eukaryota</taxon>
        <taxon>Fungi</taxon>
        <taxon>Dikarya</taxon>
        <taxon>Basidiomycota</taxon>
        <taxon>Pucciniomycotina</taxon>
        <taxon>Pucciniomycetes</taxon>
        <taxon>Pucciniales</taxon>
        <taxon>Sphaerophragmiaceae</taxon>
        <taxon>Austropuccinia</taxon>
    </lineage>
</organism>
<dbReference type="EMBL" id="AVOT02090359">
    <property type="protein sequence ID" value="MBW0572589.1"/>
    <property type="molecule type" value="Genomic_DNA"/>
</dbReference>
<comment type="caution">
    <text evidence="2">The sequence shown here is derived from an EMBL/GenBank/DDBJ whole genome shotgun (WGS) entry which is preliminary data.</text>
</comment>
<feature type="domain" description="Reverse transcriptase Ty1/copia-type" evidence="1">
    <location>
        <begin position="17"/>
        <end position="95"/>
    </location>
</feature>
<dbReference type="AlphaFoldDB" id="A0A9Q3K3Q3"/>
<dbReference type="InterPro" id="IPR013103">
    <property type="entry name" value="RVT_2"/>
</dbReference>
<accession>A0A9Q3K3Q3</accession>
<evidence type="ECO:0000259" key="1">
    <source>
        <dbReference type="Pfam" id="PF07727"/>
    </source>
</evidence>
<keyword evidence="3" id="KW-1185">Reference proteome</keyword>
<protein>
    <recommendedName>
        <fullName evidence="1">Reverse transcriptase Ty1/copia-type domain-containing protein</fullName>
    </recommendedName>
</protein>
<reference evidence="2" key="1">
    <citation type="submission" date="2021-03" db="EMBL/GenBank/DDBJ databases">
        <title>Draft genome sequence of rust myrtle Austropuccinia psidii MF-1, a brazilian biotype.</title>
        <authorList>
            <person name="Quecine M.C."/>
            <person name="Pachon D.M.R."/>
            <person name="Bonatelli M.L."/>
            <person name="Correr F.H."/>
            <person name="Franceschini L.M."/>
            <person name="Leite T.F."/>
            <person name="Margarido G.R.A."/>
            <person name="Almeida C.A."/>
            <person name="Ferrarezi J.A."/>
            <person name="Labate C.A."/>
        </authorList>
    </citation>
    <scope>NUCLEOTIDE SEQUENCE</scope>
    <source>
        <strain evidence="2">MF-1</strain>
    </source>
</reference>
<dbReference type="Proteomes" id="UP000765509">
    <property type="component" value="Unassembled WGS sequence"/>
</dbReference>